<evidence type="ECO:0000256" key="7">
    <source>
        <dbReference type="SAM" id="MobiDB-lite"/>
    </source>
</evidence>
<dbReference type="InterPro" id="IPR036259">
    <property type="entry name" value="MFS_trans_sf"/>
</dbReference>
<feature type="region of interest" description="Disordered" evidence="7">
    <location>
        <begin position="251"/>
        <end position="283"/>
    </location>
</feature>
<keyword evidence="11" id="KW-1185">Reference proteome</keyword>
<evidence type="ECO:0000256" key="4">
    <source>
        <dbReference type="ARBA" id="ARBA00022692"/>
    </source>
</evidence>
<evidence type="ECO:0000256" key="5">
    <source>
        <dbReference type="ARBA" id="ARBA00022989"/>
    </source>
</evidence>
<dbReference type="Pfam" id="PF00083">
    <property type="entry name" value="Sugar_tr"/>
    <property type="match status" value="2"/>
</dbReference>
<dbReference type="RefSeq" id="XP_069197116.1">
    <property type="nucleotide sequence ID" value="XM_069344682.1"/>
</dbReference>
<dbReference type="Proteomes" id="UP001562354">
    <property type="component" value="Unassembled WGS sequence"/>
</dbReference>
<dbReference type="PANTHER" id="PTHR23503">
    <property type="entry name" value="SOLUTE CARRIER FAMILY 2"/>
    <property type="match status" value="1"/>
</dbReference>
<dbReference type="InterPro" id="IPR020846">
    <property type="entry name" value="MFS_dom"/>
</dbReference>
<sequence>MNPESWFKDLTAYFILLLLVSTLGPLLFGYHLAELNAPQDVITCKKKSLSLAISPSLPQCIPMNSGEFGLVSSIFTLGGLLGALASGPVSARYGRYRTMLMTTIPFVIGPVLSLFASNIGLLIAGRLISGLGAGSAVVIVPLYISEIAPPEEKGFFGAFTQIMINMGIFIAQLLGYFLSKGQMWRIILAVGGAIGLAQAIGLALAGQESPKWLAERGEGKKAKAILRKIRGHEADVDEEITGWGLQSAEDMHDEEQSLLHNEEREPSNPNAQPSAASQTTMKDVGNEAEREMIGVIGVLMSPESRPAVFAVMGIMVAQQLLGINSIVMYGVSLLSDLLKANAALLTVAVAGFNIIITTAAAPLPDKLGRKTCLLLSITGMGISSLLLAIGIMKSLEVLSAIAVLTFVGSFGIGLGPIPFILSSELVDSKAVGATQSWALAANWIATFVVAQFFPIVNEKLGKGKVYFVFAGLAAIFFVFVVWRVPETKGKADVDEVWGRKSSSRNVD</sequence>
<feature type="transmembrane region" description="Helical" evidence="8">
    <location>
        <begin position="342"/>
        <end position="361"/>
    </location>
</feature>
<dbReference type="InterPro" id="IPR045263">
    <property type="entry name" value="GLUT"/>
</dbReference>
<keyword evidence="6 8" id="KW-0472">Membrane</keyword>
<dbReference type="SUPFAM" id="SSF103473">
    <property type="entry name" value="MFS general substrate transporter"/>
    <property type="match status" value="1"/>
</dbReference>
<evidence type="ECO:0000256" key="1">
    <source>
        <dbReference type="ARBA" id="ARBA00004141"/>
    </source>
</evidence>
<feature type="transmembrane region" description="Helical" evidence="8">
    <location>
        <begin position="184"/>
        <end position="206"/>
    </location>
</feature>
<dbReference type="PRINTS" id="PR00171">
    <property type="entry name" value="SUGRTRNSPORT"/>
</dbReference>
<name>A0ABR3P3S7_9PEZI</name>
<feature type="transmembrane region" description="Helical" evidence="8">
    <location>
        <begin position="68"/>
        <end position="87"/>
    </location>
</feature>
<evidence type="ECO:0000313" key="10">
    <source>
        <dbReference type="EMBL" id="KAL1297434.1"/>
    </source>
</evidence>
<feature type="transmembrane region" description="Helical" evidence="8">
    <location>
        <begin position="307"/>
        <end position="330"/>
    </location>
</feature>
<feature type="transmembrane region" description="Helical" evidence="8">
    <location>
        <begin position="398"/>
        <end position="421"/>
    </location>
</feature>
<keyword evidence="4 8" id="KW-0812">Transmembrane</keyword>
<feature type="transmembrane region" description="Helical" evidence="8">
    <location>
        <begin position="156"/>
        <end position="178"/>
    </location>
</feature>
<comment type="similarity">
    <text evidence="2">Belongs to the major facilitator superfamily. Sugar transporter (TC 2.A.1.1) family.</text>
</comment>
<evidence type="ECO:0000256" key="8">
    <source>
        <dbReference type="SAM" id="Phobius"/>
    </source>
</evidence>
<dbReference type="GeneID" id="95978664"/>
<reference evidence="10 11" key="1">
    <citation type="submission" date="2024-07" db="EMBL/GenBank/DDBJ databases">
        <title>Draft sequence of the Neodothiora populina.</title>
        <authorList>
            <person name="Drown D.D."/>
            <person name="Schuette U.S."/>
            <person name="Buechlein A.B."/>
            <person name="Rusch D.R."/>
            <person name="Winton L.W."/>
            <person name="Adams G.A."/>
        </authorList>
    </citation>
    <scope>NUCLEOTIDE SEQUENCE [LARGE SCALE GENOMIC DNA]</scope>
    <source>
        <strain evidence="10 11">CPC 39397</strain>
    </source>
</reference>
<dbReference type="InterPro" id="IPR003663">
    <property type="entry name" value="Sugar/inositol_transpt"/>
</dbReference>
<feature type="compositionally biased region" description="Basic and acidic residues" evidence="7">
    <location>
        <begin position="254"/>
        <end position="266"/>
    </location>
</feature>
<dbReference type="PROSITE" id="PS50850">
    <property type="entry name" value="MFS"/>
    <property type="match status" value="1"/>
</dbReference>
<accession>A0ABR3P3S7</accession>
<evidence type="ECO:0000256" key="6">
    <source>
        <dbReference type="ARBA" id="ARBA00023136"/>
    </source>
</evidence>
<feature type="compositionally biased region" description="Polar residues" evidence="7">
    <location>
        <begin position="267"/>
        <end position="281"/>
    </location>
</feature>
<comment type="subcellular location">
    <subcellularLocation>
        <location evidence="1">Membrane</location>
        <topology evidence="1">Multi-pass membrane protein</topology>
    </subcellularLocation>
</comment>
<feature type="transmembrane region" description="Helical" evidence="8">
    <location>
        <begin position="123"/>
        <end position="144"/>
    </location>
</feature>
<feature type="transmembrane region" description="Helical" evidence="8">
    <location>
        <begin position="373"/>
        <end position="392"/>
    </location>
</feature>
<proteinExistence type="inferred from homology"/>
<feature type="domain" description="Major facilitator superfamily (MFS) profile" evidence="9">
    <location>
        <begin position="17"/>
        <end position="488"/>
    </location>
</feature>
<keyword evidence="3" id="KW-0813">Transport</keyword>
<dbReference type="EMBL" id="JBFMKM010000016">
    <property type="protein sequence ID" value="KAL1297434.1"/>
    <property type="molecule type" value="Genomic_DNA"/>
</dbReference>
<dbReference type="Gene3D" id="1.20.1250.20">
    <property type="entry name" value="MFS general substrate transporter like domains"/>
    <property type="match status" value="1"/>
</dbReference>
<evidence type="ECO:0000256" key="2">
    <source>
        <dbReference type="ARBA" id="ARBA00010992"/>
    </source>
</evidence>
<dbReference type="PROSITE" id="PS00217">
    <property type="entry name" value="SUGAR_TRANSPORT_2"/>
    <property type="match status" value="1"/>
</dbReference>
<dbReference type="InterPro" id="IPR005828">
    <property type="entry name" value="MFS_sugar_transport-like"/>
</dbReference>
<keyword evidence="5 8" id="KW-1133">Transmembrane helix</keyword>
<feature type="transmembrane region" description="Helical" evidence="8">
    <location>
        <begin position="433"/>
        <end position="453"/>
    </location>
</feature>
<feature type="transmembrane region" description="Helical" evidence="8">
    <location>
        <begin position="12"/>
        <end position="33"/>
    </location>
</feature>
<feature type="transmembrane region" description="Helical" evidence="8">
    <location>
        <begin position="465"/>
        <end position="482"/>
    </location>
</feature>
<organism evidence="10 11">
    <name type="scientific">Neodothiora populina</name>
    <dbReference type="NCBI Taxonomy" id="2781224"/>
    <lineage>
        <taxon>Eukaryota</taxon>
        <taxon>Fungi</taxon>
        <taxon>Dikarya</taxon>
        <taxon>Ascomycota</taxon>
        <taxon>Pezizomycotina</taxon>
        <taxon>Dothideomycetes</taxon>
        <taxon>Dothideomycetidae</taxon>
        <taxon>Dothideales</taxon>
        <taxon>Dothioraceae</taxon>
        <taxon>Neodothiora</taxon>
    </lineage>
</organism>
<protein>
    <recommendedName>
        <fullName evidence="9">Major facilitator superfamily (MFS) profile domain-containing protein</fullName>
    </recommendedName>
</protein>
<dbReference type="InterPro" id="IPR005829">
    <property type="entry name" value="Sugar_transporter_CS"/>
</dbReference>
<gene>
    <name evidence="10" type="ORF">AAFC00_004964</name>
</gene>
<feature type="transmembrane region" description="Helical" evidence="8">
    <location>
        <begin position="99"/>
        <end position="117"/>
    </location>
</feature>
<evidence type="ECO:0000313" key="11">
    <source>
        <dbReference type="Proteomes" id="UP001562354"/>
    </source>
</evidence>
<evidence type="ECO:0000259" key="9">
    <source>
        <dbReference type="PROSITE" id="PS50850"/>
    </source>
</evidence>
<evidence type="ECO:0000256" key="3">
    <source>
        <dbReference type="ARBA" id="ARBA00022448"/>
    </source>
</evidence>
<dbReference type="PANTHER" id="PTHR23503:SF8">
    <property type="entry name" value="FACILITATED GLUCOSE TRANSPORTER PROTEIN 1"/>
    <property type="match status" value="1"/>
</dbReference>
<comment type="caution">
    <text evidence="10">The sequence shown here is derived from an EMBL/GenBank/DDBJ whole genome shotgun (WGS) entry which is preliminary data.</text>
</comment>